<dbReference type="InterPro" id="IPR047127">
    <property type="entry name" value="MutT-like"/>
</dbReference>
<dbReference type="AlphaFoldDB" id="A0A4R2R183"/>
<accession>A0A4R2R183</accession>
<keyword evidence="8" id="KW-0460">Magnesium</keyword>
<evidence type="ECO:0000256" key="4">
    <source>
        <dbReference type="ARBA" id="ARBA00022705"/>
    </source>
</evidence>
<keyword evidence="14" id="KW-1185">Reference proteome</keyword>
<dbReference type="PRINTS" id="PR00502">
    <property type="entry name" value="NUDIXFAMILY"/>
</dbReference>
<dbReference type="CDD" id="cd03425">
    <property type="entry name" value="NUDIX_MutT_NudA_like"/>
    <property type="match status" value="1"/>
</dbReference>
<evidence type="ECO:0000313" key="14">
    <source>
        <dbReference type="Proteomes" id="UP000294911"/>
    </source>
</evidence>
<protein>
    <recommendedName>
        <fullName evidence="11">8-oxo-dGTP diphosphatase</fullName>
        <ecNumber evidence="11">3.6.1.55</ecNumber>
    </recommendedName>
</protein>
<keyword evidence="7" id="KW-0378">Hydrolase</keyword>
<proteinExistence type="inferred from homology"/>
<name>A0A4R2R183_9PSEU</name>
<dbReference type="GO" id="GO:0006260">
    <property type="term" value="P:DNA replication"/>
    <property type="evidence" value="ECO:0007669"/>
    <property type="project" value="UniProtKB-KW"/>
</dbReference>
<keyword evidence="9" id="KW-0234">DNA repair</keyword>
<evidence type="ECO:0000259" key="12">
    <source>
        <dbReference type="PROSITE" id="PS51462"/>
    </source>
</evidence>
<dbReference type="GO" id="GO:0044716">
    <property type="term" value="F:8-oxo-GDP phosphatase activity"/>
    <property type="evidence" value="ECO:0007669"/>
    <property type="project" value="TreeGrafter"/>
</dbReference>
<dbReference type="InterPro" id="IPR015797">
    <property type="entry name" value="NUDIX_hydrolase-like_dom_sf"/>
</dbReference>
<sequence>MPTARPTVPVDATPSVVLAALCAAEQGKLAELPKATADRLARADVVVGAAIWRAGELLAQQRAFPARDAGRWELPGGRVEPGETDGAALRRECHEELGVDVIVGAELGVDVLLPSGSLLRVYHAALVDPHAEPRAREHRALRWLSPAQLDDVSWLDADLVLLPALRASADAGKA</sequence>
<dbReference type="SUPFAM" id="SSF55811">
    <property type="entry name" value="Nudix"/>
    <property type="match status" value="1"/>
</dbReference>
<dbReference type="PANTHER" id="PTHR47707">
    <property type="entry name" value="8-OXO-DGTP DIPHOSPHATASE"/>
    <property type="match status" value="1"/>
</dbReference>
<evidence type="ECO:0000256" key="11">
    <source>
        <dbReference type="ARBA" id="ARBA00038905"/>
    </source>
</evidence>
<dbReference type="GO" id="GO:0044715">
    <property type="term" value="F:8-oxo-dGDP phosphatase activity"/>
    <property type="evidence" value="ECO:0007669"/>
    <property type="project" value="TreeGrafter"/>
</dbReference>
<dbReference type="OrthoDB" id="9810648at2"/>
<organism evidence="13 14">
    <name type="scientific">Tamaricihabitans halophyticus</name>
    <dbReference type="NCBI Taxonomy" id="1262583"/>
    <lineage>
        <taxon>Bacteria</taxon>
        <taxon>Bacillati</taxon>
        <taxon>Actinomycetota</taxon>
        <taxon>Actinomycetes</taxon>
        <taxon>Pseudonocardiales</taxon>
        <taxon>Pseudonocardiaceae</taxon>
        <taxon>Tamaricihabitans</taxon>
    </lineage>
</organism>
<comment type="caution">
    <text evidence="13">The sequence shown here is derived from an EMBL/GenBank/DDBJ whole genome shotgun (WGS) entry which is preliminary data.</text>
</comment>
<dbReference type="InterPro" id="IPR000086">
    <property type="entry name" value="NUDIX_hydrolase_dom"/>
</dbReference>
<evidence type="ECO:0000256" key="6">
    <source>
        <dbReference type="ARBA" id="ARBA00022763"/>
    </source>
</evidence>
<dbReference type="Proteomes" id="UP000294911">
    <property type="component" value="Unassembled WGS sequence"/>
</dbReference>
<dbReference type="GO" id="GO:0035539">
    <property type="term" value="F:8-oxo-7,8-dihydrodeoxyguanosine triphosphate pyrophosphatase activity"/>
    <property type="evidence" value="ECO:0007669"/>
    <property type="project" value="UniProtKB-EC"/>
</dbReference>
<dbReference type="Pfam" id="PF00293">
    <property type="entry name" value="NUDIX"/>
    <property type="match status" value="1"/>
</dbReference>
<keyword evidence="5" id="KW-0479">Metal-binding</keyword>
<dbReference type="EC" id="3.6.1.55" evidence="11"/>
<evidence type="ECO:0000256" key="10">
    <source>
        <dbReference type="ARBA" id="ARBA00035861"/>
    </source>
</evidence>
<gene>
    <name evidence="13" type="ORF">EV191_101193</name>
</gene>
<dbReference type="EMBL" id="SLXQ01000001">
    <property type="protein sequence ID" value="TCP56253.1"/>
    <property type="molecule type" value="Genomic_DNA"/>
</dbReference>
<comment type="similarity">
    <text evidence="2">Belongs to the Nudix hydrolase family.</text>
</comment>
<keyword evidence="4" id="KW-0235">DNA replication</keyword>
<dbReference type="GO" id="GO:0006281">
    <property type="term" value="P:DNA repair"/>
    <property type="evidence" value="ECO:0007669"/>
    <property type="project" value="UniProtKB-KW"/>
</dbReference>
<evidence type="ECO:0000256" key="5">
    <source>
        <dbReference type="ARBA" id="ARBA00022723"/>
    </source>
</evidence>
<evidence type="ECO:0000313" key="13">
    <source>
        <dbReference type="EMBL" id="TCP56253.1"/>
    </source>
</evidence>
<keyword evidence="3" id="KW-0515">Mutator protein</keyword>
<dbReference type="PROSITE" id="PS51462">
    <property type="entry name" value="NUDIX"/>
    <property type="match status" value="1"/>
</dbReference>
<dbReference type="InterPro" id="IPR020476">
    <property type="entry name" value="Nudix_hydrolase"/>
</dbReference>
<evidence type="ECO:0000256" key="2">
    <source>
        <dbReference type="ARBA" id="ARBA00005582"/>
    </source>
</evidence>
<evidence type="ECO:0000256" key="3">
    <source>
        <dbReference type="ARBA" id="ARBA00022457"/>
    </source>
</evidence>
<reference evidence="13 14" key="1">
    <citation type="submission" date="2019-03" db="EMBL/GenBank/DDBJ databases">
        <title>Genomic Encyclopedia of Type Strains, Phase IV (KMG-IV): sequencing the most valuable type-strain genomes for metagenomic binning, comparative biology and taxonomic classification.</title>
        <authorList>
            <person name="Goeker M."/>
        </authorList>
    </citation>
    <scope>NUCLEOTIDE SEQUENCE [LARGE SCALE GENOMIC DNA]</scope>
    <source>
        <strain evidence="13 14">DSM 45765</strain>
    </source>
</reference>
<comment type="catalytic activity">
    <reaction evidence="10">
        <text>8-oxo-dGTP + H2O = 8-oxo-dGMP + diphosphate + H(+)</text>
        <dbReference type="Rhea" id="RHEA:31575"/>
        <dbReference type="ChEBI" id="CHEBI:15377"/>
        <dbReference type="ChEBI" id="CHEBI:15378"/>
        <dbReference type="ChEBI" id="CHEBI:33019"/>
        <dbReference type="ChEBI" id="CHEBI:63224"/>
        <dbReference type="ChEBI" id="CHEBI:77896"/>
        <dbReference type="EC" id="3.6.1.55"/>
    </reaction>
</comment>
<evidence type="ECO:0000256" key="8">
    <source>
        <dbReference type="ARBA" id="ARBA00022842"/>
    </source>
</evidence>
<evidence type="ECO:0000256" key="9">
    <source>
        <dbReference type="ARBA" id="ARBA00023204"/>
    </source>
</evidence>
<evidence type="ECO:0000256" key="7">
    <source>
        <dbReference type="ARBA" id="ARBA00022801"/>
    </source>
</evidence>
<dbReference type="PANTHER" id="PTHR47707:SF1">
    <property type="entry name" value="NUDIX HYDROLASE FAMILY PROTEIN"/>
    <property type="match status" value="1"/>
</dbReference>
<dbReference type="RefSeq" id="WP_132874885.1">
    <property type="nucleotide sequence ID" value="NZ_SLXQ01000001.1"/>
</dbReference>
<keyword evidence="6" id="KW-0227">DNA damage</keyword>
<feature type="domain" description="Nudix hydrolase" evidence="12">
    <location>
        <begin position="42"/>
        <end position="169"/>
    </location>
</feature>
<evidence type="ECO:0000256" key="1">
    <source>
        <dbReference type="ARBA" id="ARBA00001946"/>
    </source>
</evidence>
<dbReference type="Gene3D" id="3.90.79.10">
    <property type="entry name" value="Nucleoside Triphosphate Pyrophosphohydrolase"/>
    <property type="match status" value="1"/>
</dbReference>
<dbReference type="GO" id="GO:0046872">
    <property type="term" value="F:metal ion binding"/>
    <property type="evidence" value="ECO:0007669"/>
    <property type="project" value="UniProtKB-KW"/>
</dbReference>
<dbReference type="GO" id="GO:0008413">
    <property type="term" value="F:8-oxo-7,8-dihydroguanosine triphosphate pyrophosphatase activity"/>
    <property type="evidence" value="ECO:0007669"/>
    <property type="project" value="TreeGrafter"/>
</dbReference>
<comment type="cofactor">
    <cofactor evidence="1">
        <name>Mg(2+)</name>
        <dbReference type="ChEBI" id="CHEBI:18420"/>
    </cofactor>
</comment>